<dbReference type="Proteomes" id="UP000028712">
    <property type="component" value="Unassembled WGS sequence"/>
</dbReference>
<organism evidence="2 3">
    <name type="scientific">Flavobacterium hydatis</name>
    <name type="common">Cytophaga aquatilis</name>
    <dbReference type="NCBI Taxonomy" id="991"/>
    <lineage>
        <taxon>Bacteria</taxon>
        <taxon>Pseudomonadati</taxon>
        <taxon>Bacteroidota</taxon>
        <taxon>Flavobacteriia</taxon>
        <taxon>Flavobacteriales</taxon>
        <taxon>Flavobacteriaceae</taxon>
        <taxon>Flavobacterium</taxon>
    </lineage>
</organism>
<sequence>MKKPQNKTDYPEKIMQFLKKYWLFITAILIGYPYLRRYIESQSQKTDEAVLENSVKEKEANVNYVKEIKLIDNTNPLTQNAKRLKITASKDLHAASQSLASDFGVQYSDKGNWYDFLNPRGWTENDVNIRKTLVLYRNYFPILEKLYFEVDTNSRSLRKDILQYLDKGELTYLRKYLKI</sequence>
<evidence type="ECO:0000313" key="3">
    <source>
        <dbReference type="Proteomes" id="UP000028712"/>
    </source>
</evidence>
<accession>A0A086AEH1</accession>
<name>A0A086AEH1_FLAHY</name>
<keyword evidence="1" id="KW-0472">Membrane</keyword>
<feature type="transmembrane region" description="Helical" evidence="1">
    <location>
        <begin position="21"/>
        <end position="39"/>
    </location>
</feature>
<dbReference type="AlphaFoldDB" id="A0A086AEH1"/>
<protein>
    <submittedName>
        <fullName evidence="2">Uncharacterized protein</fullName>
    </submittedName>
</protein>
<keyword evidence="1" id="KW-1133">Transmembrane helix</keyword>
<evidence type="ECO:0000256" key="1">
    <source>
        <dbReference type="SAM" id="Phobius"/>
    </source>
</evidence>
<gene>
    <name evidence="2" type="ORF">IW20_15625</name>
</gene>
<evidence type="ECO:0000313" key="2">
    <source>
        <dbReference type="EMBL" id="KFF15085.1"/>
    </source>
</evidence>
<dbReference type="RefSeq" id="WP_035623992.1">
    <property type="nucleotide sequence ID" value="NZ_JPRM01000024.1"/>
</dbReference>
<dbReference type="EMBL" id="JPRM01000024">
    <property type="protein sequence ID" value="KFF15085.1"/>
    <property type="molecule type" value="Genomic_DNA"/>
</dbReference>
<comment type="caution">
    <text evidence="2">The sequence shown here is derived from an EMBL/GenBank/DDBJ whole genome shotgun (WGS) entry which is preliminary data.</text>
</comment>
<keyword evidence="1" id="KW-0812">Transmembrane</keyword>
<reference evidence="2 3" key="1">
    <citation type="submission" date="2014-07" db="EMBL/GenBank/DDBJ databases">
        <title>Genome of Flavobacterium hydatis DSM 2063.</title>
        <authorList>
            <person name="Pipes S.E."/>
            <person name="Stropko S.J."/>
            <person name="Newman J.D."/>
        </authorList>
    </citation>
    <scope>NUCLEOTIDE SEQUENCE [LARGE SCALE GENOMIC DNA]</scope>
    <source>
        <strain evidence="2 3">DSM 2063</strain>
    </source>
</reference>
<proteinExistence type="predicted"/>